<protein>
    <submittedName>
        <fullName evidence="1">Uncharacterized protein</fullName>
    </submittedName>
</protein>
<reference evidence="1" key="1">
    <citation type="journal article" date="2021" name="Nat. Commun.">
        <title>Genetic determinants of endophytism in the Arabidopsis root mycobiome.</title>
        <authorList>
            <person name="Mesny F."/>
            <person name="Miyauchi S."/>
            <person name="Thiergart T."/>
            <person name="Pickel B."/>
            <person name="Atanasova L."/>
            <person name="Karlsson M."/>
            <person name="Huettel B."/>
            <person name="Barry K.W."/>
            <person name="Haridas S."/>
            <person name="Chen C."/>
            <person name="Bauer D."/>
            <person name="Andreopoulos W."/>
            <person name="Pangilinan J."/>
            <person name="LaButti K."/>
            <person name="Riley R."/>
            <person name="Lipzen A."/>
            <person name="Clum A."/>
            <person name="Drula E."/>
            <person name="Henrissat B."/>
            <person name="Kohler A."/>
            <person name="Grigoriev I.V."/>
            <person name="Martin F.M."/>
            <person name="Hacquard S."/>
        </authorList>
    </citation>
    <scope>NUCLEOTIDE SEQUENCE</scope>
    <source>
        <strain evidence="1">MPI-SDFR-AT-0117</strain>
    </source>
</reference>
<accession>A0A9P8VEU4</accession>
<keyword evidence="2" id="KW-1185">Reference proteome</keyword>
<organism evidence="1 2">
    <name type="scientific">Plectosphaerella plurivora</name>
    <dbReference type="NCBI Taxonomy" id="936078"/>
    <lineage>
        <taxon>Eukaryota</taxon>
        <taxon>Fungi</taxon>
        <taxon>Dikarya</taxon>
        <taxon>Ascomycota</taxon>
        <taxon>Pezizomycotina</taxon>
        <taxon>Sordariomycetes</taxon>
        <taxon>Hypocreomycetidae</taxon>
        <taxon>Glomerellales</taxon>
        <taxon>Plectosphaerellaceae</taxon>
        <taxon>Plectosphaerella</taxon>
    </lineage>
</organism>
<gene>
    <name evidence="1" type="ORF">F5X68DRAFT_189123</name>
</gene>
<proteinExistence type="predicted"/>
<dbReference type="EMBL" id="JAGSXJ010000006">
    <property type="protein sequence ID" value="KAH6690638.1"/>
    <property type="molecule type" value="Genomic_DNA"/>
</dbReference>
<name>A0A9P8VEU4_9PEZI</name>
<evidence type="ECO:0000313" key="1">
    <source>
        <dbReference type="EMBL" id="KAH6690638.1"/>
    </source>
</evidence>
<sequence>MYDTMYTIISILIEAVIGILRGFTPMPLAAIIYGIICSWVSRLPLWLAGRHAAEWDFFTDMAPSAAKVILRNSPWVGPLLDPFIFPVLQPQPGASEVRVVFQTTVIVCLLFNADLSMNDQLGRSRLVKAVVKALRAWHILAPGPEVVPLRQGRPRGIRFLAPDVVLLRAIDYMETWHDGCFDDTYHALAVGMYASVDTRWPHQVWDLVVLSPYLQERRAVDESTLGRLGVPVICVVAGLVAPESPWYAASILFFGKFALSRTFRPFFGVLPIPTLA</sequence>
<dbReference type="Proteomes" id="UP000770015">
    <property type="component" value="Unassembled WGS sequence"/>
</dbReference>
<evidence type="ECO:0000313" key="2">
    <source>
        <dbReference type="Proteomes" id="UP000770015"/>
    </source>
</evidence>
<dbReference type="AlphaFoldDB" id="A0A9P8VEU4"/>
<comment type="caution">
    <text evidence="1">The sequence shown here is derived from an EMBL/GenBank/DDBJ whole genome shotgun (WGS) entry which is preliminary data.</text>
</comment>